<dbReference type="OrthoDB" id="19311at2759"/>
<dbReference type="PANTHER" id="PTHR10063">
    <property type="entry name" value="TUBERIN"/>
    <property type="match status" value="1"/>
</dbReference>
<evidence type="ECO:0000313" key="4">
    <source>
        <dbReference type="EMBL" id="KAF2755114.1"/>
    </source>
</evidence>
<dbReference type="SUPFAM" id="SSF111347">
    <property type="entry name" value="Rap/Ran-GAP"/>
    <property type="match status" value="1"/>
</dbReference>
<dbReference type="Pfam" id="PF03542">
    <property type="entry name" value="Tuberin"/>
    <property type="match status" value="1"/>
</dbReference>
<reference evidence="4" key="1">
    <citation type="journal article" date="2020" name="Stud. Mycol.">
        <title>101 Dothideomycetes genomes: a test case for predicting lifestyles and emergence of pathogens.</title>
        <authorList>
            <person name="Haridas S."/>
            <person name="Albert R."/>
            <person name="Binder M."/>
            <person name="Bloem J."/>
            <person name="Labutti K."/>
            <person name="Salamov A."/>
            <person name="Andreopoulos B."/>
            <person name="Baker S."/>
            <person name="Barry K."/>
            <person name="Bills G."/>
            <person name="Bluhm B."/>
            <person name="Cannon C."/>
            <person name="Castanera R."/>
            <person name="Culley D."/>
            <person name="Daum C."/>
            <person name="Ezra D."/>
            <person name="Gonzalez J."/>
            <person name="Henrissat B."/>
            <person name="Kuo A."/>
            <person name="Liang C."/>
            <person name="Lipzen A."/>
            <person name="Lutzoni F."/>
            <person name="Magnuson J."/>
            <person name="Mondo S."/>
            <person name="Nolan M."/>
            <person name="Ohm R."/>
            <person name="Pangilinan J."/>
            <person name="Park H.-J."/>
            <person name="Ramirez L."/>
            <person name="Alfaro M."/>
            <person name="Sun H."/>
            <person name="Tritt A."/>
            <person name="Yoshinaga Y."/>
            <person name="Zwiers L.-H."/>
            <person name="Turgeon B."/>
            <person name="Goodwin S."/>
            <person name="Spatafora J."/>
            <person name="Crous P."/>
            <person name="Grigoriev I."/>
        </authorList>
    </citation>
    <scope>NUCLEOTIDE SEQUENCE</scope>
    <source>
        <strain evidence="4">CBS 121739</strain>
    </source>
</reference>
<keyword evidence="1" id="KW-0343">GTPase activation</keyword>
<evidence type="ECO:0000259" key="3">
    <source>
        <dbReference type="PROSITE" id="PS50085"/>
    </source>
</evidence>
<dbReference type="Pfam" id="PF11864">
    <property type="entry name" value="DUF3384"/>
    <property type="match status" value="1"/>
</dbReference>
<proteinExistence type="predicted"/>
<dbReference type="InterPro" id="IPR027107">
    <property type="entry name" value="Tuberin/Ral-act_asu"/>
</dbReference>
<dbReference type="GO" id="GO:0032007">
    <property type="term" value="P:negative regulation of TOR signaling"/>
    <property type="evidence" value="ECO:0007669"/>
    <property type="project" value="TreeGrafter"/>
</dbReference>
<dbReference type="InterPro" id="IPR000331">
    <property type="entry name" value="Rap/Ran_GAP_dom"/>
</dbReference>
<dbReference type="InterPro" id="IPR016024">
    <property type="entry name" value="ARM-type_fold"/>
</dbReference>
<gene>
    <name evidence="4" type="ORF">EJ05DRAFT_513429</name>
</gene>
<dbReference type="Pfam" id="PF02145">
    <property type="entry name" value="Rap_GAP"/>
    <property type="match status" value="1"/>
</dbReference>
<evidence type="ECO:0000256" key="2">
    <source>
        <dbReference type="SAM" id="MobiDB-lite"/>
    </source>
</evidence>
<feature type="compositionally biased region" description="Low complexity" evidence="2">
    <location>
        <begin position="41"/>
        <end position="50"/>
    </location>
</feature>
<sequence>MSSGPNDVPSEPNRRSPSSALFSAFRTLTGRRPGNTPSPSPITSSLITPTALTQSETVTSSLEAKAEPSRNGEIGTFDNGIDSIAQQHGKVLVRNSVQANEIIGGPPELPPLLEELGSGRPLPERLAAVDKVCGILAKYPVSNVLLVWTTASDLLDLGGNPEAIRAGYTLLQSCVKVSELSPLERSIFFKAIARNRTKSDFDLRIQSLVDLTHGGRNVESFEGSVAQFLGTSLTDCFARDKDTRRENRKRKDGPLTNADNRPDDELDRMFQFVIDVVRFNSKIFREQDIALLLHQIVKICRKTARSQDVEKSVTLFDMLVTYTQIPAESLRPCLELFCDVYRQLKDVQDLTWRALSNLLKSHAGPSAVTALLQILRDIRIAQGAQKNVSRGAIRVVQRLLIADGSDGLPKLYLSDVFPALKASLIVEHRRLESDILELVSFILTDQFLTSQLLKEDDWSDLVEVLILCSRGLSSPYPSEPLSTSERTPSEPDMLGESLMRTFVHLQRLHLRADFVQREYIFKLFMRSAHLLDHTSMEFLVRQHAEERLLHPSNAQWENASRDLLERVFTDMTRQRRLRIQVLELLIDSYETIEGVYADGTVLEYAKLILDNISSERDLVVLEVLANFAVSVAENSDIGLFRYILEQFRKVLDDHSAPLTNVSSSTSWSSGTTMQAPDTTHMGSLSNTVTKALVRIFIRTLNTSGEKTQDLYDLLLYIAGSTACQTDARVSALKLLFRLRSDARHAILISPSSEGQDIAFVLCRTAETAVVREDDSSNNRAVEESPMGLYRAAGSPSPHSSLTRQTSRPNNVASRVAKPIAPLWMYPGPRGLPDEPRSSASHLVFAYIDPESKVARDARRTLKLALWLELLISIIQRDDDWEIYSYVLVHFGPQLTNRALFKGCVPQIKMVRNVLCEQLRATSFQEPPGYTSLKKADVAVCLFYTLTVLISYHQFFEKSEEDELVRTFLFGIGSWDRTSKWCIHAITICCHELPLSTSKTLDSIIQKMSQVVTQQQIAVHILEFLTALSRMPELYKNFREDDFKMVFGVSFRYLQHVRYQRENLASSNTLRNSNSGYGTLRHSGPFQEFSTVSEQEAKPKEIPAAHDLPQYVLALAYQAIAFWFLSMRLQDRRNHMAWITKNLIHIDNQGKEVMEEQAQVTIDLMQRVAFSDRDETMPDSAFAGPEDGEVSKKTWIVGHSLLTVETAARTGASQVTTRRASGTRYLTMRPNLTRPPRHQVPINTGLAAEAFYTSSYVGILPDDIMQTIVSPFSYPTPDMIRVELISLPDDDATRRAITTFDRNPTVDSLKVGVVYVGYGQTNETEILNNVIGSPDYTSFLDDLGTLVRLKGTTINTGGLDREFDTHGEFTYIWRDRCTEIVFHVATLMPTDPTDYQTITAKKSHIGNDYVTVVFNNSGLPYKFDTIASAFNYVVIVITPEARASFVDSRLESDPDASRRFYKIQVLSRPDFPETSPASVTKVVSGRHLASCVRLIALNASYFSLVWAVREGGESISPWRNRLREIKKLRERHRNRTEERNSRTLTPPPGLGTGSSSAFAGHGMGGTMRDSAMSYKRGSASVNTNTNTERLEGRSSFLSSLGGSVDMERQGSDSTR</sequence>
<dbReference type="Gene3D" id="3.40.50.11210">
    <property type="entry name" value="Rap/Ran-GAP"/>
    <property type="match status" value="1"/>
</dbReference>
<dbReference type="GO" id="GO:0005096">
    <property type="term" value="F:GTPase activator activity"/>
    <property type="evidence" value="ECO:0007669"/>
    <property type="project" value="UniProtKB-KW"/>
</dbReference>
<dbReference type="InterPro" id="IPR024584">
    <property type="entry name" value="Tuberin_N"/>
</dbReference>
<dbReference type="SUPFAM" id="SSF48371">
    <property type="entry name" value="ARM repeat"/>
    <property type="match status" value="1"/>
</dbReference>
<dbReference type="InterPro" id="IPR018515">
    <property type="entry name" value="Tuberin-type_domain"/>
</dbReference>
<dbReference type="InterPro" id="IPR035974">
    <property type="entry name" value="Rap/Ran-GAP_sf"/>
</dbReference>
<accession>A0A6A6VZE9</accession>
<feature type="compositionally biased region" description="Basic and acidic residues" evidence="2">
    <location>
        <begin position="1604"/>
        <end position="1614"/>
    </location>
</feature>
<protein>
    <recommendedName>
        <fullName evidence="3">Rap-GAP domain-containing protein</fullName>
    </recommendedName>
</protein>
<dbReference type="EMBL" id="ML996578">
    <property type="protein sequence ID" value="KAF2755114.1"/>
    <property type="molecule type" value="Genomic_DNA"/>
</dbReference>
<dbReference type="FunFam" id="3.40.50.11210:FF:000007">
    <property type="entry name" value="Tuberous sclerosis 2"/>
    <property type="match status" value="1"/>
</dbReference>
<name>A0A6A6VZE9_9PEZI</name>
<keyword evidence="5" id="KW-1185">Reference proteome</keyword>
<dbReference type="GO" id="GO:0005634">
    <property type="term" value="C:nucleus"/>
    <property type="evidence" value="ECO:0007669"/>
    <property type="project" value="InterPro"/>
</dbReference>
<dbReference type="Proteomes" id="UP000799437">
    <property type="component" value="Unassembled WGS sequence"/>
</dbReference>
<dbReference type="GO" id="GO:0051056">
    <property type="term" value="P:regulation of small GTPase mediated signal transduction"/>
    <property type="evidence" value="ECO:0007669"/>
    <property type="project" value="InterPro"/>
</dbReference>
<dbReference type="GO" id="GO:0033596">
    <property type="term" value="C:TSC1-TSC2 complex"/>
    <property type="evidence" value="ECO:0007669"/>
    <property type="project" value="TreeGrafter"/>
</dbReference>
<dbReference type="RefSeq" id="XP_033597565.1">
    <property type="nucleotide sequence ID" value="XM_033748434.1"/>
</dbReference>
<dbReference type="PANTHER" id="PTHR10063:SF0">
    <property type="entry name" value="TUBERIN"/>
    <property type="match status" value="1"/>
</dbReference>
<organism evidence="4 5">
    <name type="scientific">Pseudovirgaria hyperparasitica</name>
    <dbReference type="NCBI Taxonomy" id="470096"/>
    <lineage>
        <taxon>Eukaryota</taxon>
        <taxon>Fungi</taxon>
        <taxon>Dikarya</taxon>
        <taxon>Ascomycota</taxon>
        <taxon>Pezizomycotina</taxon>
        <taxon>Dothideomycetes</taxon>
        <taxon>Dothideomycetes incertae sedis</taxon>
        <taxon>Acrospermales</taxon>
        <taxon>Acrospermaceae</taxon>
        <taxon>Pseudovirgaria</taxon>
    </lineage>
</organism>
<evidence type="ECO:0000313" key="5">
    <source>
        <dbReference type="Proteomes" id="UP000799437"/>
    </source>
</evidence>
<dbReference type="PROSITE" id="PS50085">
    <property type="entry name" value="RAPGAP"/>
    <property type="match status" value="1"/>
</dbReference>
<dbReference type="GeneID" id="54489488"/>
<feature type="domain" description="Rap-GAP" evidence="3">
    <location>
        <begin position="1296"/>
        <end position="1539"/>
    </location>
</feature>
<feature type="compositionally biased region" description="Low complexity" evidence="2">
    <location>
        <begin position="1592"/>
        <end position="1602"/>
    </location>
</feature>
<feature type="region of interest" description="Disordered" evidence="2">
    <location>
        <begin position="1"/>
        <end position="50"/>
    </location>
</feature>
<feature type="region of interest" description="Disordered" evidence="2">
    <location>
        <begin position="243"/>
        <end position="262"/>
    </location>
</feature>
<feature type="region of interest" description="Disordered" evidence="2">
    <location>
        <begin position="1528"/>
        <end position="1614"/>
    </location>
</feature>
<evidence type="ECO:0000256" key="1">
    <source>
        <dbReference type="ARBA" id="ARBA00022468"/>
    </source>
</evidence>